<sequence length="223" mass="24489">MNTTIQQLPGKVTKAPAGLRGFDSDTIISKDTAVKFKEDGYSFCFRYLSRGKGQHDGDLSFQEANDILNSGLALSAVQHVSNPGWVPTGSLGTTYGENAAYNATSIGLPKGMNIWCDLEGIATGTTSDDVIAYCNAWYDAVYKAKYIPGIYVGANAVLDSQQLYWDLKFQHFWKSMSNVPNVANRGYQMIQSYQPNLINGIGIDEDTTQDDDKGDSVLWLVKE</sequence>
<protein>
    <submittedName>
        <fullName evidence="2">DUF1906 domain-containing protein</fullName>
    </submittedName>
</protein>
<reference evidence="2 3" key="1">
    <citation type="submission" date="2024-05" db="EMBL/GenBank/DDBJ databases">
        <authorList>
            <person name="Duchaud E."/>
        </authorList>
    </citation>
    <scope>NUCLEOTIDE SEQUENCE [LARGE SCALE GENOMIC DNA]</scope>
    <source>
        <strain evidence="2">Ena-SAMPLE-TAB-13-05-2024-13:56:06:370-140305</strain>
    </source>
</reference>
<dbReference type="InterPro" id="IPR015020">
    <property type="entry name" value="Rv2525c-like_Glyco_Hydro-like"/>
</dbReference>
<gene>
    <name evidence="2" type="ORF">T190115A13A_30227</name>
</gene>
<dbReference type="SUPFAM" id="SSF51445">
    <property type="entry name" value="(Trans)glycosidases"/>
    <property type="match status" value="1"/>
</dbReference>
<dbReference type="Proteomes" id="UP001497602">
    <property type="component" value="Unassembled WGS sequence"/>
</dbReference>
<comment type="caution">
    <text evidence="2">The sequence shown here is derived from an EMBL/GenBank/DDBJ whole genome shotgun (WGS) entry which is preliminary data.</text>
</comment>
<dbReference type="Pfam" id="PF08924">
    <property type="entry name" value="Rv2525c_GlyHyd-like"/>
    <property type="match status" value="1"/>
</dbReference>
<dbReference type="Gene3D" id="3.20.20.80">
    <property type="entry name" value="Glycosidases"/>
    <property type="match status" value="1"/>
</dbReference>
<organism evidence="2 3">
    <name type="scientific">Tenacibaculum vairaonense</name>
    <dbReference type="NCBI Taxonomy" id="3137860"/>
    <lineage>
        <taxon>Bacteria</taxon>
        <taxon>Pseudomonadati</taxon>
        <taxon>Bacteroidota</taxon>
        <taxon>Flavobacteriia</taxon>
        <taxon>Flavobacteriales</taxon>
        <taxon>Flavobacteriaceae</taxon>
        <taxon>Tenacibaculum</taxon>
    </lineage>
</organism>
<dbReference type="RefSeq" id="WP_348704614.1">
    <property type="nucleotide sequence ID" value="NZ_CAXIYA010000022.1"/>
</dbReference>
<dbReference type="EMBL" id="CAXJRC010000033">
    <property type="protein sequence ID" value="CAL2107381.1"/>
    <property type="molecule type" value="Genomic_DNA"/>
</dbReference>
<proteinExistence type="predicted"/>
<evidence type="ECO:0000259" key="1">
    <source>
        <dbReference type="Pfam" id="PF08924"/>
    </source>
</evidence>
<dbReference type="InterPro" id="IPR017853">
    <property type="entry name" value="GH"/>
</dbReference>
<evidence type="ECO:0000313" key="3">
    <source>
        <dbReference type="Proteomes" id="UP001497602"/>
    </source>
</evidence>
<name>A0ABP1FAI3_9FLAO</name>
<accession>A0ABP1FAI3</accession>
<keyword evidence="3" id="KW-1185">Reference proteome</keyword>
<feature type="domain" description="Rv2525c-like glycoside hydrolase-like" evidence="1">
    <location>
        <begin position="36"/>
        <end position="165"/>
    </location>
</feature>
<evidence type="ECO:0000313" key="2">
    <source>
        <dbReference type="EMBL" id="CAL2107381.1"/>
    </source>
</evidence>